<evidence type="ECO:0000313" key="3">
    <source>
        <dbReference type="Proteomes" id="UP000319949"/>
    </source>
</evidence>
<dbReference type="AlphaFoldDB" id="A0A560CX26"/>
<protein>
    <submittedName>
        <fullName evidence="2">Uncharacterized protein</fullName>
    </submittedName>
</protein>
<feature type="region of interest" description="Disordered" evidence="1">
    <location>
        <begin position="1"/>
        <end position="66"/>
    </location>
</feature>
<name>A0A560CX26_9BRAD</name>
<evidence type="ECO:0000313" key="2">
    <source>
        <dbReference type="EMBL" id="TWA89418.1"/>
    </source>
</evidence>
<accession>A0A560CX26</accession>
<reference evidence="2 3" key="1">
    <citation type="submission" date="2019-06" db="EMBL/GenBank/DDBJ databases">
        <title>Genomic Encyclopedia of Type Strains, Phase IV (KMG-V): Genome sequencing to study the core and pangenomes of soil and plant-associated prokaryotes.</title>
        <authorList>
            <person name="Whitman W."/>
        </authorList>
    </citation>
    <scope>NUCLEOTIDE SEQUENCE [LARGE SCALE GENOMIC DNA]</scope>
    <source>
        <strain evidence="2 3">BR 510</strain>
    </source>
</reference>
<dbReference type="Proteomes" id="UP000319949">
    <property type="component" value="Unassembled WGS sequence"/>
</dbReference>
<dbReference type="EMBL" id="VITK01000020">
    <property type="protein sequence ID" value="TWA89418.1"/>
    <property type="molecule type" value="Genomic_DNA"/>
</dbReference>
<sequence length="210" mass="23199">MPSAYTDNRRAGTRSGNDCWTTRARTEPAATRRTAAGRPSGPFDRSTAPPRMAPKHHPTPLSGGDRKALGKELGKARAMTTILAEQSTAARAKGEALIEQADRLLCESWNERMWANGEPIDPLPAIDQAINGGYPWLEIQCSRCKTRRDWLHCRMQPQPLSMTSLAGSGATNVLRRDAVLRRRCCNSCAALAPLFQRRDDVQSLLDDQEC</sequence>
<feature type="compositionally biased region" description="Low complexity" evidence="1">
    <location>
        <begin position="21"/>
        <end position="38"/>
    </location>
</feature>
<comment type="caution">
    <text evidence="2">The sequence shown here is derived from an EMBL/GenBank/DDBJ whole genome shotgun (WGS) entry which is preliminary data.</text>
</comment>
<evidence type="ECO:0000256" key="1">
    <source>
        <dbReference type="SAM" id="MobiDB-lite"/>
    </source>
</evidence>
<proteinExistence type="predicted"/>
<organism evidence="2 3">
    <name type="scientific">Bradyrhizobium stylosanthis</name>
    <dbReference type="NCBI Taxonomy" id="1803665"/>
    <lineage>
        <taxon>Bacteria</taxon>
        <taxon>Pseudomonadati</taxon>
        <taxon>Pseudomonadota</taxon>
        <taxon>Alphaproteobacteria</taxon>
        <taxon>Hyphomicrobiales</taxon>
        <taxon>Nitrobacteraceae</taxon>
        <taxon>Bradyrhizobium</taxon>
    </lineage>
</organism>
<keyword evidence="3" id="KW-1185">Reference proteome</keyword>
<gene>
    <name evidence="2" type="ORF">FBZ96_12032</name>
</gene>